<evidence type="ECO:0000256" key="1">
    <source>
        <dbReference type="SAM" id="MobiDB-lite"/>
    </source>
</evidence>
<dbReference type="RefSeq" id="WP_185818992.1">
    <property type="nucleotide sequence ID" value="NZ_JACMYG010000031.1"/>
</dbReference>
<dbReference type="AlphaFoldDB" id="A0A7X1GHQ9"/>
<sequence>MNTTKSTTSAEQCISARVSADSELTPSELDEKYNPSGGGEHPDHTRSEWREAVAQDLTLSGYWEWVAHTLSL</sequence>
<protein>
    <submittedName>
        <fullName evidence="2">Uncharacterized protein</fullName>
    </submittedName>
</protein>
<reference evidence="2 3" key="1">
    <citation type="submission" date="2020-08" db="EMBL/GenBank/DDBJ databases">
        <title>Pseudomonas sp. nov.</title>
        <authorList>
            <person name="Gieschler S."/>
            <person name="Fiedler G."/>
            <person name="Brinks E."/>
            <person name="Boehnlein C."/>
            <person name="Franz C.M.A.P."/>
            <person name="Kabisch J."/>
        </authorList>
    </citation>
    <scope>NUCLEOTIDE SEQUENCE [LARGE SCALE GENOMIC DNA]</scope>
    <source>
        <strain evidence="2 3">MBT-1</strain>
    </source>
</reference>
<feature type="region of interest" description="Disordered" evidence="1">
    <location>
        <begin position="1"/>
        <end position="47"/>
    </location>
</feature>
<dbReference type="EMBL" id="JACMYG010000031">
    <property type="protein sequence ID" value="MBC2692702.1"/>
    <property type="molecule type" value="Genomic_DNA"/>
</dbReference>
<comment type="caution">
    <text evidence="2">The sequence shown here is derived from an EMBL/GenBank/DDBJ whole genome shotgun (WGS) entry which is preliminary data.</text>
</comment>
<proteinExistence type="predicted"/>
<accession>A0A7X1GHQ9</accession>
<name>A0A7X1GHQ9_9PSED</name>
<organism evidence="2 3">
    <name type="scientific">Pseudomonas kielensis</name>
    <dbReference type="NCBI Taxonomy" id="2762577"/>
    <lineage>
        <taxon>Bacteria</taxon>
        <taxon>Pseudomonadati</taxon>
        <taxon>Pseudomonadota</taxon>
        <taxon>Gammaproteobacteria</taxon>
        <taxon>Pseudomonadales</taxon>
        <taxon>Pseudomonadaceae</taxon>
        <taxon>Pseudomonas</taxon>
    </lineage>
</organism>
<feature type="compositionally biased region" description="Polar residues" evidence="1">
    <location>
        <begin position="1"/>
        <end position="12"/>
    </location>
</feature>
<evidence type="ECO:0000313" key="2">
    <source>
        <dbReference type="EMBL" id="MBC2692702.1"/>
    </source>
</evidence>
<evidence type="ECO:0000313" key="3">
    <source>
        <dbReference type="Proteomes" id="UP000526003"/>
    </source>
</evidence>
<dbReference type="Proteomes" id="UP000526003">
    <property type="component" value="Unassembled WGS sequence"/>
</dbReference>
<gene>
    <name evidence="2" type="ORF">H7995_23210</name>
</gene>
<keyword evidence="3" id="KW-1185">Reference proteome</keyword>